<feature type="signal peptide" evidence="2">
    <location>
        <begin position="1"/>
        <end position="17"/>
    </location>
</feature>
<gene>
    <name evidence="3" type="ORF">ATN00_10775</name>
</gene>
<protein>
    <recommendedName>
        <fullName evidence="5">Copper resistance protein CopB</fullName>
    </recommendedName>
</protein>
<organism evidence="3 4">
    <name type="scientific">Sphingobium baderi</name>
    <dbReference type="NCBI Taxonomy" id="1332080"/>
    <lineage>
        <taxon>Bacteria</taxon>
        <taxon>Pseudomonadati</taxon>
        <taxon>Pseudomonadota</taxon>
        <taxon>Alphaproteobacteria</taxon>
        <taxon>Sphingomonadales</taxon>
        <taxon>Sphingomonadaceae</taxon>
        <taxon>Sphingobium</taxon>
    </lineage>
</organism>
<sequence>MKIAFLPLLLLTAPAIAQEHDHHAGHAMPSMEARPAHPTPPQADEGHGAHHGMGHSMESAPASAPPIPADHAADGIFEPDAMKRARALLAHENGGMAHSMILIDQLEAQMGKGRDGYRWAGEAWFGGDTDRLTIKTEGEGSRGRRLDSAEVQALWSHALDPWFNLQAGIRQDIRPTPARSYAVIGIEGLAPYWFKVEAAAFLSDKGDLFARVEASHDMRLTQRLILTPRAELKFAGQGKVLREAELGARLHYMIEPRFTPYVGVEWRGVYGTEAAEMRAEGDHPRAVRLVTGMRFWF</sequence>
<keyword evidence="4" id="KW-1185">Reference proteome</keyword>
<dbReference type="KEGG" id="sbd:ATN00_10775"/>
<dbReference type="Pfam" id="PF05275">
    <property type="entry name" value="CopB"/>
    <property type="match status" value="1"/>
</dbReference>
<dbReference type="GO" id="GO:0006878">
    <property type="term" value="P:intracellular copper ion homeostasis"/>
    <property type="evidence" value="ECO:0007669"/>
    <property type="project" value="InterPro"/>
</dbReference>
<evidence type="ECO:0000256" key="2">
    <source>
        <dbReference type="SAM" id="SignalP"/>
    </source>
</evidence>
<name>A0A0S3EZ88_9SPHN</name>
<evidence type="ECO:0008006" key="5">
    <source>
        <dbReference type="Google" id="ProtNLM"/>
    </source>
</evidence>
<accession>A0A0S3EZ88</accession>
<dbReference type="Proteomes" id="UP000056968">
    <property type="component" value="Chromosome"/>
</dbReference>
<dbReference type="RefSeq" id="WP_062064579.1">
    <property type="nucleotide sequence ID" value="NZ_CP013264.1"/>
</dbReference>
<evidence type="ECO:0000256" key="1">
    <source>
        <dbReference type="SAM" id="MobiDB-lite"/>
    </source>
</evidence>
<reference evidence="3 4" key="1">
    <citation type="submission" date="2015-11" db="EMBL/GenBank/DDBJ databases">
        <title>A Two-component Flavoprotein Monooxygenase System MeaXY Responsible for para-Hydroxylation of 2-Methyl-6-ethylaniline and 2,6-Diethylaniline in Sphingobium baderi DE-13.</title>
        <authorList>
            <person name="Cheng M."/>
            <person name="Meng Q."/>
            <person name="Yang Y."/>
            <person name="Chu C."/>
            <person name="Yan X."/>
            <person name="He J."/>
            <person name="Li S."/>
        </authorList>
    </citation>
    <scope>NUCLEOTIDE SEQUENCE [LARGE SCALE GENOMIC DNA]</scope>
    <source>
        <strain evidence="3 4">DE-13</strain>
    </source>
</reference>
<feature type="chain" id="PRO_5006611788" description="Copper resistance protein CopB" evidence="2">
    <location>
        <begin position="18"/>
        <end position="297"/>
    </location>
</feature>
<dbReference type="EMBL" id="CP013264">
    <property type="protein sequence ID" value="ALR20710.1"/>
    <property type="molecule type" value="Genomic_DNA"/>
</dbReference>
<proteinExistence type="predicted"/>
<dbReference type="InterPro" id="IPR007939">
    <property type="entry name" value="Cu-R_B_prcur"/>
</dbReference>
<dbReference type="GO" id="GO:0005507">
    <property type="term" value="F:copper ion binding"/>
    <property type="evidence" value="ECO:0007669"/>
    <property type="project" value="InterPro"/>
</dbReference>
<dbReference type="OrthoDB" id="9778934at2"/>
<evidence type="ECO:0000313" key="4">
    <source>
        <dbReference type="Proteomes" id="UP000056968"/>
    </source>
</evidence>
<dbReference type="STRING" id="1332080.ATN00_10775"/>
<evidence type="ECO:0000313" key="3">
    <source>
        <dbReference type="EMBL" id="ALR20710.1"/>
    </source>
</evidence>
<dbReference type="AlphaFoldDB" id="A0A0S3EZ88"/>
<dbReference type="GO" id="GO:0009279">
    <property type="term" value="C:cell outer membrane"/>
    <property type="evidence" value="ECO:0007669"/>
    <property type="project" value="InterPro"/>
</dbReference>
<feature type="region of interest" description="Disordered" evidence="1">
    <location>
        <begin position="20"/>
        <end position="74"/>
    </location>
</feature>
<keyword evidence="2" id="KW-0732">Signal</keyword>